<accession>A0A090MB69</accession>
<reference evidence="5 7" key="1">
    <citation type="journal article" date="2006" name="Proc. Natl. Acad. Sci. U.S.A.">
        <title>Genome analysis of the smallest free-living eukaryote Ostreococcus tauri unveils many unique features.</title>
        <authorList>
            <person name="Derelle E."/>
            <person name="Ferraz C."/>
            <person name="Rombauts S."/>
            <person name="Rouze P."/>
            <person name="Worden A.Z."/>
            <person name="Robbens S."/>
            <person name="Partensky F."/>
            <person name="Degroeve S."/>
            <person name="Echeynie S."/>
            <person name="Cooke R."/>
            <person name="Saeys Y."/>
            <person name="Wuyts J."/>
            <person name="Jabbari K."/>
            <person name="Bowler C."/>
            <person name="Panaud O."/>
            <person name="Piegu B."/>
            <person name="Ball S.G."/>
            <person name="Ral J.-P."/>
            <person name="Bouget F.-Y."/>
            <person name="Piganeau G."/>
            <person name="De Baets B."/>
            <person name="Picard A."/>
            <person name="Delseny M."/>
            <person name="Demaille J."/>
            <person name="Van de Peer Y."/>
            <person name="Moreau H."/>
        </authorList>
    </citation>
    <scope>NUCLEOTIDE SEQUENCE [LARGE SCALE GENOMIC DNA]</scope>
    <source>
        <strain evidence="5 7">OTTH0595</strain>
    </source>
</reference>
<dbReference type="EMBL" id="CAID01000012">
    <property type="protein sequence ID" value="CEF99982.1"/>
    <property type="molecule type" value="Genomic_DNA"/>
</dbReference>
<dbReference type="InterPro" id="IPR009049">
    <property type="entry name" value="Argininosuccinate_lyase"/>
</dbReference>
<dbReference type="PANTHER" id="PTHR43814">
    <property type="entry name" value="ARGININOSUCCINATE LYASE"/>
    <property type="match status" value="1"/>
</dbReference>
<dbReference type="Proteomes" id="UP000195557">
    <property type="component" value="Unassembled WGS sequence"/>
</dbReference>
<dbReference type="GO" id="GO:0005829">
    <property type="term" value="C:cytosol"/>
    <property type="evidence" value="ECO:0007669"/>
    <property type="project" value="TreeGrafter"/>
</dbReference>
<evidence type="ECO:0000313" key="6">
    <source>
        <dbReference type="EMBL" id="OUS46689.1"/>
    </source>
</evidence>
<evidence type="ECO:0000259" key="3">
    <source>
        <dbReference type="Pfam" id="PF00206"/>
    </source>
</evidence>
<proteinExistence type="inferred from homology"/>
<dbReference type="OrthoDB" id="2561043at2759"/>
<dbReference type="FunFam" id="1.20.200.10:FF:000015">
    <property type="entry name" value="argininosuccinate lyase isoform X2"/>
    <property type="match status" value="1"/>
</dbReference>
<dbReference type="FunFam" id="1.10.275.10:FF:000002">
    <property type="entry name" value="Argininosuccinate lyase"/>
    <property type="match status" value="1"/>
</dbReference>
<comment type="similarity">
    <text evidence="1">Belongs to the lyase 1 family. Argininosuccinate lyase subfamily.</text>
</comment>
<dbReference type="InParanoid" id="A0A090MB69"/>
<dbReference type="SUPFAM" id="SSF48557">
    <property type="entry name" value="L-aspartase-like"/>
    <property type="match status" value="1"/>
</dbReference>
<reference evidence="5" key="2">
    <citation type="journal article" date="2014" name="BMC Genomics">
        <title>An improved genome of the model marine alga Ostreococcus tauri unfolds by assessing Illumina de novo assemblies.</title>
        <authorList>
            <person name="Blanc-Mathieu R."/>
            <person name="Verhelst B."/>
            <person name="Derelle E."/>
            <person name="Rombauts S."/>
            <person name="Bouget F.Y."/>
            <person name="Carre I."/>
            <person name="Chateau A."/>
            <person name="Eyre-Walker A."/>
            <person name="Grimsley N."/>
            <person name="Moreau H."/>
            <person name="Piegu B."/>
            <person name="Rivals E."/>
            <person name="Schackwitz W."/>
            <person name="Van de Peer Y."/>
            <person name="Piganeau G."/>
        </authorList>
    </citation>
    <scope>NUCLEOTIDE SEQUENCE</scope>
    <source>
        <strain evidence="5">RCC4221</strain>
    </source>
</reference>
<evidence type="ECO:0000313" key="7">
    <source>
        <dbReference type="Proteomes" id="UP000009170"/>
    </source>
</evidence>
<dbReference type="PROSITE" id="PS00163">
    <property type="entry name" value="FUMARATE_LYASES"/>
    <property type="match status" value="1"/>
</dbReference>
<dbReference type="InterPro" id="IPR029419">
    <property type="entry name" value="Arg_succ_lyase_C"/>
</dbReference>
<dbReference type="FunFam" id="1.10.40.30:FF:000001">
    <property type="entry name" value="Argininosuccinate lyase"/>
    <property type="match status" value="1"/>
</dbReference>
<dbReference type="CDD" id="cd01359">
    <property type="entry name" value="Argininosuccinate_lyase"/>
    <property type="match status" value="1"/>
</dbReference>
<sequence length="498" mass="55133">MTTTTMRATTARVGMVRSATRGLGGGDRRRGRDGTTARSEPKKLWGGRFSERQDPRMEKFNESLSFDRKMWREDVEGSIGYVGALARAGVVTASERDAVVKGLKAVGEEWAAGTFEPKDGDEDIHTANERRLTELIGDVAGKLHTGRSRNDQVATDTRMWLRAQLVELRGHLRTLIEIAVDRAEREVDVVMPGFTHLQSAQTVRWSHWLLSHAAAWQRDDQRLGDLIKRVNVMPLGSGALAGNPFGIDRQQLARDLGFDDVCPNSMDAVSDRDYIAETSFWASMTATHLSRWSEDLIVYCSQQFGMVKCSDAYSTGSSLMPQKKNPDALELLRGKSGTQIGSLMAVLATIKGTPTTYNKDLQEVWHSMYYTVDNMSDSLQIAAGCLATLKIFPDAMESGLCAEMLATDLAEYLVRKGVPFRETHHISGAAVKLSEERGVPLSTLTLEDLKPLCPAFEPDVAEVWSYEKSAESRDTEGGTSRRSVLEQCQKLRAYLASN</sequence>
<evidence type="ECO:0000313" key="5">
    <source>
        <dbReference type="EMBL" id="CEF99982.1"/>
    </source>
</evidence>
<dbReference type="GO" id="GO:0004056">
    <property type="term" value="F:argininosuccinate lyase activity"/>
    <property type="evidence" value="ECO:0007669"/>
    <property type="project" value="InterPro"/>
</dbReference>
<evidence type="ECO:0000256" key="1">
    <source>
        <dbReference type="ARBA" id="ARBA00010755"/>
    </source>
</evidence>
<keyword evidence="7" id="KW-1185">Reference proteome</keyword>
<dbReference type="AlphaFoldDB" id="A0A090MB69"/>
<dbReference type="InterPro" id="IPR008948">
    <property type="entry name" value="L-Aspartase-like"/>
</dbReference>
<dbReference type="InterPro" id="IPR022761">
    <property type="entry name" value="Fumarate_lyase_N"/>
</dbReference>
<dbReference type="PRINTS" id="PR00145">
    <property type="entry name" value="ARGSUCLYASE"/>
</dbReference>
<accession>A0A1Y5IAT3</accession>
<feature type="domain" description="Fumarate lyase N-terminal" evidence="3">
    <location>
        <begin position="47"/>
        <end position="338"/>
    </location>
</feature>
<dbReference type="GO" id="GO:0042450">
    <property type="term" value="P:L-arginine biosynthetic process via ornithine"/>
    <property type="evidence" value="ECO:0007669"/>
    <property type="project" value="InterPro"/>
</dbReference>
<dbReference type="STRING" id="70448.A0A090MB69"/>
<dbReference type="InterPro" id="IPR000362">
    <property type="entry name" value="Fumarate_lyase_fam"/>
</dbReference>
<feature type="domain" description="Argininosuccinate lyase C-terminal" evidence="4">
    <location>
        <begin position="404"/>
        <end position="470"/>
    </location>
</feature>
<dbReference type="EMBL" id="KZ155782">
    <property type="protein sequence ID" value="OUS46689.1"/>
    <property type="molecule type" value="Genomic_DNA"/>
</dbReference>
<feature type="compositionally biased region" description="Basic and acidic residues" evidence="2">
    <location>
        <begin position="26"/>
        <end position="43"/>
    </location>
</feature>
<dbReference type="Pfam" id="PF00206">
    <property type="entry name" value="Lyase_1"/>
    <property type="match status" value="1"/>
</dbReference>
<reference evidence="6" key="3">
    <citation type="submission" date="2017-04" db="EMBL/GenBank/DDBJ databases">
        <title>Population genomics of picophytoplankton unveils novel chromosome hypervariability.</title>
        <authorList>
            <consortium name="DOE Joint Genome Institute"/>
            <person name="Blanc-Mathieu R."/>
            <person name="Krasovec M."/>
            <person name="Hebrard M."/>
            <person name="Yau S."/>
            <person name="Desgranges E."/>
            <person name="Martin J."/>
            <person name="Schackwitz W."/>
            <person name="Kuo A."/>
            <person name="Salin G."/>
            <person name="Donnadieu C."/>
            <person name="Desdevises Y."/>
            <person name="Sanchez-Ferandin S."/>
            <person name="Moreau H."/>
            <person name="Rivals E."/>
            <person name="Grigoriev I.V."/>
            <person name="Grimsley N."/>
            <person name="Eyre-Walker A."/>
            <person name="Piganeau G."/>
        </authorList>
    </citation>
    <scope>NUCLEOTIDE SEQUENCE [LARGE SCALE GENOMIC DNA]</scope>
    <source>
        <strain evidence="6">RCC 1115</strain>
    </source>
</reference>
<dbReference type="Gene3D" id="1.20.200.10">
    <property type="entry name" value="Fumarase/aspartase (Central domain)"/>
    <property type="match status" value="1"/>
</dbReference>
<dbReference type="PANTHER" id="PTHR43814:SF1">
    <property type="entry name" value="ARGININOSUCCINATE LYASE"/>
    <property type="match status" value="1"/>
</dbReference>
<dbReference type="Pfam" id="PF14698">
    <property type="entry name" value="ASL_C2"/>
    <property type="match status" value="1"/>
</dbReference>
<dbReference type="Gene3D" id="1.10.275.10">
    <property type="entry name" value="Fumarase/aspartase (N-terminal domain)"/>
    <property type="match status" value="1"/>
</dbReference>
<feature type="region of interest" description="Disordered" evidence="2">
    <location>
        <begin position="16"/>
        <end position="43"/>
    </location>
</feature>
<accession>A0A454XSW0</accession>
<dbReference type="InterPro" id="IPR024083">
    <property type="entry name" value="Fumarase/histidase_N"/>
</dbReference>
<gene>
    <name evidence="6" type="ORF">BE221DRAFT_191867</name>
    <name evidence="5" type="ORF">OT_ostta12g02970</name>
</gene>
<dbReference type="NCBIfam" id="TIGR00838">
    <property type="entry name" value="argH"/>
    <property type="match status" value="1"/>
</dbReference>
<dbReference type="InterPro" id="IPR020557">
    <property type="entry name" value="Fumarate_lyase_CS"/>
</dbReference>
<dbReference type="PRINTS" id="PR00149">
    <property type="entry name" value="FUMRATELYASE"/>
</dbReference>
<evidence type="ECO:0000259" key="4">
    <source>
        <dbReference type="Pfam" id="PF14698"/>
    </source>
</evidence>
<dbReference type="Gene3D" id="1.10.40.30">
    <property type="entry name" value="Fumarase/aspartase (C-terminal domain)"/>
    <property type="match status" value="1"/>
</dbReference>
<dbReference type="FunCoup" id="A0A090MB69">
    <property type="interactions" value="869"/>
</dbReference>
<name>A0A090MB69_OSTTA</name>
<dbReference type="HAMAP" id="MF_00006">
    <property type="entry name" value="Arg_succ_lyase"/>
    <property type="match status" value="1"/>
</dbReference>
<protein>
    <submittedName>
        <fullName evidence="6">Argininosuccinate lyase</fullName>
    </submittedName>
    <submittedName>
        <fullName evidence="5">Fumarate lyase, conserved site</fullName>
    </submittedName>
</protein>
<evidence type="ECO:0000256" key="2">
    <source>
        <dbReference type="SAM" id="MobiDB-lite"/>
    </source>
</evidence>
<organism evidence="5 7">
    <name type="scientific">Ostreococcus tauri</name>
    <name type="common">Marine green alga</name>
    <dbReference type="NCBI Taxonomy" id="70448"/>
    <lineage>
        <taxon>Eukaryota</taxon>
        <taxon>Viridiplantae</taxon>
        <taxon>Chlorophyta</taxon>
        <taxon>Mamiellophyceae</taxon>
        <taxon>Mamiellales</taxon>
        <taxon>Bathycoccaceae</taxon>
        <taxon>Ostreococcus</taxon>
    </lineage>
</organism>
<keyword evidence="5" id="KW-0456">Lyase</keyword>
<dbReference type="Proteomes" id="UP000009170">
    <property type="component" value="Unassembled WGS sequence"/>
</dbReference>